<dbReference type="InterPro" id="IPR004500">
    <property type="entry name" value="Pro-tRNA-synth_IIa_bac-type"/>
</dbReference>
<evidence type="ECO:0000259" key="13">
    <source>
        <dbReference type="PROSITE" id="PS50862"/>
    </source>
</evidence>
<dbReference type="PROSITE" id="PS50862">
    <property type="entry name" value="AA_TRNA_LIGASE_II"/>
    <property type="match status" value="1"/>
</dbReference>
<dbReference type="InterPro" id="IPR045864">
    <property type="entry name" value="aa-tRNA-synth_II/BPL/LPL"/>
</dbReference>
<keyword evidence="8" id="KW-0067">ATP-binding</keyword>
<evidence type="ECO:0000313" key="14">
    <source>
        <dbReference type="EMBL" id="QAT16436.1"/>
    </source>
</evidence>
<comment type="catalytic activity">
    <reaction evidence="11">
        <text>tRNA(Pro) + L-proline + ATP = L-prolyl-tRNA(Pro) + AMP + diphosphate</text>
        <dbReference type="Rhea" id="RHEA:14305"/>
        <dbReference type="Rhea" id="RHEA-COMP:9700"/>
        <dbReference type="Rhea" id="RHEA-COMP:9702"/>
        <dbReference type="ChEBI" id="CHEBI:30616"/>
        <dbReference type="ChEBI" id="CHEBI:33019"/>
        <dbReference type="ChEBI" id="CHEBI:60039"/>
        <dbReference type="ChEBI" id="CHEBI:78442"/>
        <dbReference type="ChEBI" id="CHEBI:78532"/>
        <dbReference type="ChEBI" id="CHEBI:456215"/>
        <dbReference type="EC" id="6.1.1.15"/>
    </reaction>
</comment>
<dbReference type="Proteomes" id="UP000287243">
    <property type="component" value="Chromosome"/>
</dbReference>
<dbReference type="InterPro" id="IPR006195">
    <property type="entry name" value="aa-tRNA-synth_II"/>
</dbReference>
<dbReference type="FunFam" id="3.30.930.10:FF:000042">
    <property type="entry name" value="probable proline--tRNA ligase, mitochondrial"/>
    <property type="match status" value="1"/>
</dbReference>
<proteinExistence type="predicted"/>
<dbReference type="InterPro" id="IPR002314">
    <property type="entry name" value="aa-tRNA-synt_IIb"/>
</dbReference>
<dbReference type="KEGG" id="vai:BU251_01165"/>
<dbReference type="PANTHER" id="PTHR42753">
    <property type="entry name" value="MITOCHONDRIAL RIBOSOME PROTEIN L39/PROLYL-TRNA LIGASE FAMILY MEMBER"/>
    <property type="match status" value="1"/>
</dbReference>
<dbReference type="PANTHER" id="PTHR42753:SF2">
    <property type="entry name" value="PROLINE--TRNA LIGASE"/>
    <property type="match status" value="1"/>
</dbReference>
<dbReference type="GO" id="GO:0005829">
    <property type="term" value="C:cytosol"/>
    <property type="evidence" value="ECO:0007669"/>
    <property type="project" value="TreeGrafter"/>
</dbReference>
<dbReference type="SUPFAM" id="SSF55681">
    <property type="entry name" value="Class II aaRS and biotin synthetases"/>
    <property type="match status" value="1"/>
</dbReference>
<keyword evidence="9" id="KW-0648">Protein biosynthesis</keyword>
<dbReference type="EMBL" id="CP019384">
    <property type="protein sequence ID" value="QAT16436.1"/>
    <property type="molecule type" value="Genomic_DNA"/>
</dbReference>
<dbReference type="SUPFAM" id="SSF52954">
    <property type="entry name" value="Class II aaRS ABD-related"/>
    <property type="match status" value="1"/>
</dbReference>
<dbReference type="Pfam" id="PF00587">
    <property type="entry name" value="tRNA-synt_2b"/>
    <property type="match status" value="1"/>
</dbReference>
<evidence type="ECO:0000256" key="5">
    <source>
        <dbReference type="ARBA" id="ARBA00022490"/>
    </source>
</evidence>
<evidence type="ECO:0000256" key="12">
    <source>
        <dbReference type="NCBIfam" id="TIGR00409"/>
    </source>
</evidence>
<dbReference type="OrthoDB" id="9809052at2"/>
<dbReference type="CDD" id="cd00779">
    <property type="entry name" value="ProRS_core_prok"/>
    <property type="match status" value="1"/>
</dbReference>
<feature type="domain" description="Aminoacyl-transfer RNA synthetases class-II family profile" evidence="13">
    <location>
        <begin position="38"/>
        <end position="313"/>
    </location>
</feature>
<dbReference type="GO" id="GO:0006433">
    <property type="term" value="P:prolyl-tRNA aminoacylation"/>
    <property type="evidence" value="ECO:0007669"/>
    <property type="project" value="UniProtKB-UniRule"/>
</dbReference>
<keyword evidence="15" id="KW-1185">Reference proteome</keyword>
<dbReference type="InterPro" id="IPR050062">
    <property type="entry name" value="Pro-tRNA_synthetase"/>
</dbReference>
<dbReference type="NCBIfam" id="TIGR00409">
    <property type="entry name" value="proS_fam_II"/>
    <property type="match status" value="1"/>
</dbReference>
<keyword evidence="7" id="KW-0547">Nucleotide-binding</keyword>
<dbReference type="Gene3D" id="3.40.50.800">
    <property type="entry name" value="Anticodon-binding domain"/>
    <property type="match status" value="1"/>
</dbReference>
<dbReference type="Pfam" id="PF03129">
    <property type="entry name" value="HGTP_anticodon"/>
    <property type="match status" value="1"/>
</dbReference>
<dbReference type="InterPro" id="IPR004154">
    <property type="entry name" value="Anticodon-bd"/>
</dbReference>
<dbReference type="InterPro" id="IPR033730">
    <property type="entry name" value="ProRS_core_prok"/>
</dbReference>
<dbReference type="EC" id="6.1.1.15" evidence="3 12"/>
<dbReference type="PRINTS" id="PR01046">
    <property type="entry name" value="TRNASYNTHPRO"/>
</dbReference>
<evidence type="ECO:0000256" key="11">
    <source>
        <dbReference type="ARBA" id="ARBA00047671"/>
    </source>
</evidence>
<dbReference type="GO" id="GO:0004827">
    <property type="term" value="F:proline-tRNA ligase activity"/>
    <property type="evidence" value="ECO:0007669"/>
    <property type="project" value="UniProtKB-UniRule"/>
</dbReference>
<evidence type="ECO:0000256" key="2">
    <source>
        <dbReference type="ARBA" id="ARBA00011738"/>
    </source>
</evidence>
<evidence type="ECO:0000313" key="15">
    <source>
        <dbReference type="Proteomes" id="UP000287243"/>
    </source>
</evidence>
<dbReference type="Gene3D" id="3.30.930.10">
    <property type="entry name" value="Bira Bifunctional Protein, Domain 2"/>
    <property type="match status" value="1"/>
</dbReference>
<sequence>MFWSRSFITTLKEAPEAAESISHKLMLRSGMVRMLISGVYSYLPLGYRVLARIENIVRQEMNKTGAQELLLPSLQSIELWQKTGRDELMGETMIRFQDRRGRKLCLGPTHEEVITELAAAYVKSWRDLPFTLYQIQTKFRDELRPRFGVVRSCEFIMKDAYSFDRDFEGLNQIYEKMRQAYEAIFKRCGLGFVSIKADSGVIGGDLSHEFLVPAESGEDVVYRCKICGMVMGAHEAAINECPHCHKDMEKLNALEVGHIFKLGDKYSKSLGVKFLDEAGHQQIVQMGCYGIGVSRLIAAVIEQNHDGNGIIWPKEVAPFDVLIVPVNVSDKLIWDEAVRLHDELGRQGLEVLLDDRDERAGVKFKDADLTGIPWRITVGSRWTKEGKLEFKNRRTGTVTEAAGGDPAAYLDLVRG</sequence>
<name>A0A410P2R2_VELA1</name>
<evidence type="ECO:0000256" key="10">
    <source>
        <dbReference type="ARBA" id="ARBA00023146"/>
    </source>
</evidence>
<dbReference type="AlphaFoldDB" id="A0A410P2R2"/>
<accession>A0A410P2R2</accession>
<dbReference type="CDD" id="cd00861">
    <property type="entry name" value="ProRS_anticodon_short"/>
    <property type="match status" value="1"/>
</dbReference>
<protein>
    <recommendedName>
        <fullName evidence="4 12">Proline--tRNA ligase</fullName>
        <ecNumber evidence="3 12">6.1.1.15</ecNumber>
    </recommendedName>
</protein>
<evidence type="ECO:0000256" key="9">
    <source>
        <dbReference type="ARBA" id="ARBA00022917"/>
    </source>
</evidence>
<reference evidence="14 15" key="1">
    <citation type="submission" date="2017-01" db="EMBL/GenBank/DDBJ databases">
        <title>First insights into the biology of 'candidatus Vampirococcus archaeovorus'.</title>
        <authorList>
            <person name="Kizina J."/>
            <person name="Jordan S."/>
            <person name="Stueber K."/>
            <person name="Reinhardt R."/>
            <person name="Harder J."/>
        </authorList>
    </citation>
    <scope>NUCLEOTIDE SEQUENCE [LARGE SCALE GENOMIC DNA]</scope>
    <source>
        <strain evidence="14 15">LiM</strain>
    </source>
</reference>
<keyword evidence="5" id="KW-0963">Cytoplasm</keyword>
<dbReference type="InterPro" id="IPR002316">
    <property type="entry name" value="Pro-tRNA-ligase_IIa"/>
</dbReference>
<dbReference type="GO" id="GO:0005524">
    <property type="term" value="F:ATP binding"/>
    <property type="evidence" value="ECO:0007669"/>
    <property type="project" value="UniProtKB-KW"/>
</dbReference>
<evidence type="ECO:0000256" key="4">
    <source>
        <dbReference type="ARBA" id="ARBA00019110"/>
    </source>
</evidence>
<comment type="subunit">
    <text evidence="2">Homodimer.</text>
</comment>
<keyword evidence="6 14" id="KW-0436">Ligase</keyword>
<evidence type="ECO:0000256" key="3">
    <source>
        <dbReference type="ARBA" id="ARBA00012831"/>
    </source>
</evidence>
<gene>
    <name evidence="14" type="ORF">BU251_01165</name>
</gene>
<evidence type="ECO:0000256" key="1">
    <source>
        <dbReference type="ARBA" id="ARBA00004496"/>
    </source>
</evidence>
<dbReference type="InterPro" id="IPR036621">
    <property type="entry name" value="Anticodon-bd_dom_sf"/>
</dbReference>
<evidence type="ECO:0000256" key="6">
    <source>
        <dbReference type="ARBA" id="ARBA00022598"/>
    </source>
</evidence>
<evidence type="ECO:0000256" key="7">
    <source>
        <dbReference type="ARBA" id="ARBA00022741"/>
    </source>
</evidence>
<dbReference type="RefSeq" id="WP_128699072.1">
    <property type="nucleotide sequence ID" value="NZ_CP019384.1"/>
</dbReference>
<dbReference type="InterPro" id="IPR044140">
    <property type="entry name" value="ProRS_anticodon_short"/>
</dbReference>
<keyword evidence="10 14" id="KW-0030">Aminoacyl-tRNA synthetase</keyword>
<evidence type="ECO:0000256" key="8">
    <source>
        <dbReference type="ARBA" id="ARBA00022840"/>
    </source>
</evidence>
<organism evidence="14 15">
    <name type="scientific">Velamenicoccus archaeovorus</name>
    <dbReference type="NCBI Taxonomy" id="1930593"/>
    <lineage>
        <taxon>Bacteria</taxon>
        <taxon>Pseudomonadati</taxon>
        <taxon>Candidatus Omnitrophota</taxon>
        <taxon>Candidatus Velamenicoccus</taxon>
    </lineage>
</organism>
<comment type="subcellular location">
    <subcellularLocation>
        <location evidence="1">Cytoplasm</location>
    </subcellularLocation>
</comment>